<dbReference type="CTD" id="9945718"/>
<reference evidence="1" key="1">
    <citation type="submission" date="2012-04" db="EMBL/GenBank/DDBJ databases">
        <title>The Genome Sequence of Loa loa.</title>
        <authorList>
            <consortium name="The Broad Institute Genome Sequencing Platform"/>
            <consortium name="Broad Institute Genome Sequencing Center for Infectious Disease"/>
            <person name="Nutman T.B."/>
            <person name="Fink D.L."/>
            <person name="Russ C."/>
            <person name="Young S."/>
            <person name="Zeng Q."/>
            <person name="Gargeya S."/>
            <person name="Alvarado L."/>
            <person name="Berlin A."/>
            <person name="Chapman S.B."/>
            <person name="Chen Z."/>
            <person name="Freedman E."/>
            <person name="Gellesch M."/>
            <person name="Goldberg J."/>
            <person name="Griggs A."/>
            <person name="Gujja S."/>
            <person name="Heilman E.R."/>
            <person name="Heiman D."/>
            <person name="Howarth C."/>
            <person name="Mehta T."/>
            <person name="Neiman D."/>
            <person name="Pearson M."/>
            <person name="Roberts A."/>
            <person name="Saif S."/>
            <person name="Shea T."/>
            <person name="Shenoy N."/>
            <person name="Sisk P."/>
            <person name="Stolte C."/>
            <person name="Sykes S."/>
            <person name="White J."/>
            <person name="Yandava C."/>
            <person name="Haas B."/>
            <person name="Henn M.R."/>
            <person name="Nusbaum C."/>
            <person name="Birren B."/>
        </authorList>
    </citation>
    <scope>NUCLEOTIDE SEQUENCE [LARGE SCALE GENOMIC DNA]</scope>
</reference>
<evidence type="ECO:0000313" key="1">
    <source>
        <dbReference type="EMBL" id="EFO20199.2"/>
    </source>
</evidence>
<protein>
    <submittedName>
        <fullName evidence="1">Uncharacterized protein</fullName>
    </submittedName>
</protein>
<sequence>MTLGGSIPKKEETPKCRPFSYSTKKLTVRPWFCHRRWPVSENQSSEISCDFQF</sequence>
<dbReference type="KEGG" id="loa:LOAG_08292"/>
<accession>A0A1S0TTW5</accession>
<dbReference type="AlphaFoldDB" id="A0A1S0TTW5"/>
<dbReference type="GeneID" id="9945718"/>
<dbReference type="InParanoid" id="A0A1S0TTW5"/>
<name>A0A1S0TTW5_LOALO</name>
<dbReference type="EMBL" id="JH712140">
    <property type="protein sequence ID" value="EFO20199.2"/>
    <property type="molecule type" value="Genomic_DNA"/>
</dbReference>
<organism evidence="1">
    <name type="scientific">Loa loa</name>
    <name type="common">Eye worm</name>
    <name type="synonym">Filaria loa</name>
    <dbReference type="NCBI Taxonomy" id="7209"/>
    <lineage>
        <taxon>Eukaryota</taxon>
        <taxon>Metazoa</taxon>
        <taxon>Ecdysozoa</taxon>
        <taxon>Nematoda</taxon>
        <taxon>Chromadorea</taxon>
        <taxon>Rhabditida</taxon>
        <taxon>Spirurina</taxon>
        <taxon>Spiruromorpha</taxon>
        <taxon>Filarioidea</taxon>
        <taxon>Onchocercidae</taxon>
        <taxon>Loa</taxon>
    </lineage>
</organism>
<dbReference type="RefSeq" id="XP_003143872.2">
    <property type="nucleotide sequence ID" value="XM_003143824.2"/>
</dbReference>
<proteinExistence type="predicted"/>
<gene>
    <name evidence="1" type="ORF">LOAG_08292</name>
</gene>